<name>A0A9D1YT19_9FIRM</name>
<evidence type="ECO:0000313" key="1">
    <source>
        <dbReference type="EMBL" id="HIY61731.1"/>
    </source>
</evidence>
<comment type="caution">
    <text evidence="1">The sequence shown here is derived from an EMBL/GenBank/DDBJ whole genome shotgun (WGS) entry which is preliminary data.</text>
</comment>
<dbReference type="AlphaFoldDB" id="A0A9D1YT19"/>
<dbReference type="EMBL" id="DXDD01000171">
    <property type="protein sequence ID" value="HIY61731.1"/>
    <property type="molecule type" value="Genomic_DNA"/>
</dbReference>
<proteinExistence type="predicted"/>
<sequence>MEKMQKVRIIRKNDADSLEYEVGDILDVEGTWYGGVNVKGRSGIPLSLDREEYEEYRQEPRNAAGQEDRTDMQVRKSGGIDPYSYQLGVMDCFCEMVASGLKTLAMSHPFSDRQERDRYLEDVKRLCEKYEILFYPEDEALLTALFPEEANRNRPLFLFYRKKETLEAYLSLKKERKALLERGEYTEKEKLRLAHAFGRLLSYPEDGIERLIQKARENEIRR</sequence>
<organism evidence="1 2">
    <name type="scientific">Candidatus Eisenbergiella pullistercoris</name>
    <dbReference type="NCBI Taxonomy" id="2838555"/>
    <lineage>
        <taxon>Bacteria</taxon>
        <taxon>Bacillati</taxon>
        <taxon>Bacillota</taxon>
        <taxon>Clostridia</taxon>
        <taxon>Lachnospirales</taxon>
        <taxon>Lachnospiraceae</taxon>
        <taxon>Eisenbergiella</taxon>
    </lineage>
</organism>
<gene>
    <name evidence="1" type="ORF">H9831_13835</name>
</gene>
<accession>A0A9D1YT19</accession>
<reference evidence="1" key="1">
    <citation type="journal article" date="2021" name="PeerJ">
        <title>Extensive microbial diversity within the chicken gut microbiome revealed by metagenomics and culture.</title>
        <authorList>
            <person name="Gilroy R."/>
            <person name="Ravi A."/>
            <person name="Getino M."/>
            <person name="Pursley I."/>
            <person name="Horton D.L."/>
            <person name="Alikhan N.F."/>
            <person name="Baker D."/>
            <person name="Gharbi K."/>
            <person name="Hall N."/>
            <person name="Watson M."/>
            <person name="Adriaenssens E.M."/>
            <person name="Foster-Nyarko E."/>
            <person name="Jarju S."/>
            <person name="Secka A."/>
            <person name="Antonio M."/>
            <person name="Oren A."/>
            <person name="Chaudhuri R.R."/>
            <person name="La Ragione R."/>
            <person name="Hildebrand F."/>
            <person name="Pallen M.J."/>
        </authorList>
    </citation>
    <scope>NUCLEOTIDE SEQUENCE</scope>
    <source>
        <strain evidence="1">ChiSxjej3B15-24422</strain>
    </source>
</reference>
<protein>
    <submittedName>
        <fullName evidence="1">Uncharacterized protein</fullName>
    </submittedName>
</protein>
<reference evidence="1" key="2">
    <citation type="submission" date="2021-04" db="EMBL/GenBank/DDBJ databases">
        <authorList>
            <person name="Gilroy R."/>
        </authorList>
    </citation>
    <scope>NUCLEOTIDE SEQUENCE</scope>
    <source>
        <strain evidence="1">ChiSxjej3B15-24422</strain>
    </source>
</reference>
<dbReference type="Proteomes" id="UP000824007">
    <property type="component" value="Unassembled WGS sequence"/>
</dbReference>
<evidence type="ECO:0000313" key="2">
    <source>
        <dbReference type="Proteomes" id="UP000824007"/>
    </source>
</evidence>